<dbReference type="SUPFAM" id="SSF116734">
    <property type="entry name" value="DNA methylase specificity domain"/>
    <property type="match status" value="1"/>
</dbReference>
<dbReference type="InterPro" id="IPR044946">
    <property type="entry name" value="Restrct_endonuc_typeI_TRD_sf"/>
</dbReference>
<dbReference type="EMBL" id="NPJF01000043">
    <property type="protein sequence ID" value="OYP54413.1"/>
    <property type="molecule type" value="Genomic_DNA"/>
</dbReference>
<evidence type="ECO:0000256" key="1">
    <source>
        <dbReference type="ARBA" id="ARBA00010923"/>
    </source>
</evidence>
<dbReference type="Pfam" id="PF01420">
    <property type="entry name" value="Methylase_S"/>
    <property type="match status" value="1"/>
</dbReference>
<reference evidence="5 6" key="1">
    <citation type="submission" date="2017-08" db="EMBL/GenBank/DDBJ databases">
        <title>Comparative genomics of non-oral Prevotella species.</title>
        <authorList>
            <person name="Accetto T."/>
            <person name="Nograsek B."/>
            <person name="Avgustin G."/>
        </authorList>
    </citation>
    <scope>NUCLEOTIDE SEQUENCE [LARGE SCALE GENOMIC DNA]</scope>
    <source>
        <strain evidence="5 6">TC1-1</strain>
    </source>
</reference>
<dbReference type="Proteomes" id="UP000216189">
    <property type="component" value="Unassembled WGS sequence"/>
</dbReference>
<evidence type="ECO:0000313" key="6">
    <source>
        <dbReference type="Proteomes" id="UP000216189"/>
    </source>
</evidence>
<comment type="caution">
    <text evidence="5">The sequence shown here is derived from an EMBL/GenBank/DDBJ whole genome shotgun (WGS) entry which is preliminary data.</text>
</comment>
<dbReference type="InterPro" id="IPR052021">
    <property type="entry name" value="Type-I_RS_S_subunit"/>
</dbReference>
<keyword evidence="3" id="KW-0238">DNA-binding</keyword>
<gene>
    <name evidence="5" type="ORF">CIK91_09245</name>
</gene>
<accession>A0ABX4EJH0</accession>
<name>A0ABX4EJH0_SEGBR</name>
<organism evidence="5 6">
    <name type="scientific">Segatella bryantii</name>
    <name type="common">Prevotella bryantii</name>
    <dbReference type="NCBI Taxonomy" id="77095"/>
    <lineage>
        <taxon>Bacteria</taxon>
        <taxon>Pseudomonadati</taxon>
        <taxon>Bacteroidota</taxon>
        <taxon>Bacteroidia</taxon>
        <taxon>Bacteroidales</taxon>
        <taxon>Prevotellaceae</taxon>
        <taxon>Segatella</taxon>
    </lineage>
</organism>
<dbReference type="Gene3D" id="3.90.220.20">
    <property type="entry name" value="DNA methylase specificity domains"/>
    <property type="match status" value="1"/>
</dbReference>
<keyword evidence="6" id="KW-1185">Reference proteome</keyword>
<protein>
    <recommendedName>
        <fullName evidence="4">Type I restriction modification DNA specificity domain-containing protein</fullName>
    </recommendedName>
</protein>
<keyword evidence="2" id="KW-0680">Restriction system</keyword>
<evidence type="ECO:0000259" key="4">
    <source>
        <dbReference type="Pfam" id="PF01420"/>
    </source>
</evidence>
<evidence type="ECO:0000256" key="3">
    <source>
        <dbReference type="ARBA" id="ARBA00023125"/>
    </source>
</evidence>
<dbReference type="InterPro" id="IPR000055">
    <property type="entry name" value="Restrct_endonuc_typeI_TRD"/>
</dbReference>
<evidence type="ECO:0000256" key="2">
    <source>
        <dbReference type="ARBA" id="ARBA00022747"/>
    </source>
</evidence>
<feature type="domain" description="Type I restriction modification DNA specificity" evidence="4">
    <location>
        <begin position="57"/>
        <end position="179"/>
    </location>
</feature>
<dbReference type="PANTHER" id="PTHR30408">
    <property type="entry name" value="TYPE-1 RESTRICTION ENZYME ECOKI SPECIFICITY PROTEIN"/>
    <property type="match status" value="1"/>
</dbReference>
<dbReference type="CDD" id="cd17266">
    <property type="entry name" value="RMtype1_S_Sau1132ORF3780P-TRD2-CR2_like"/>
    <property type="match status" value="1"/>
</dbReference>
<comment type="similarity">
    <text evidence="1">Belongs to the type-I restriction system S methylase family.</text>
</comment>
<sequence>MQQSLIIRQINWNLEAFAKQLYDYWFVQFDFPNEEGKPYKSSGGKMVWNEKLKRDIPEGWENTILGDFCEMYQPQTIGTNELVSNGLYRVYGANGIVGRYDKYNHEESEIAMACRGNSCGVLNRTMPYSWITGNAMVIRMRNNDCCNEFIKQALPYMNIAGAITGSGQPQLTRENLSAVSCIKPMKTILQAFSNKVTPIVSFQLQLTLENEELIKQRDELLPLLMNGQVSLLNCD</sequence>
<evidence type="ECO:0000313" key="5">
    <source>
        <dbReference type="EMBL" id="OYP54413.1"/>
    </source>
</evidence>
<proteinExistence type="inferred from homology"/>
<dbReference type="PANTHER" id="PTHR30408:SF13">
    <property type="entry name" value="TYPE I RESTRICTION ENZYME HINDI SPECIFICITY SUBUNIT"/>
    <property type="match status" value="1"/>
</dbReference>